<sequence>MAILSDYDEEEQKKPASSTSSLKKQFKAAFDPSNPLGFLEQVFDFVAKESDLFKSDSLMNDVNAVVRMVKDKVQADEKKRKEVKFDANGKVEKKIKEEALQVKKEEAPPLQVKKEEEVPPQEIKEEVKESEGKAEEDKKGPRAPNKGNGLDMDKYSWIQSLQEVNISVPVPPGTKSRFIVCEIKKNHIKVGVKGQPPVIDGELFQHVKVDDCFWSLEDQKSISILLTKQNQMEWWKYLVKGEPEIDTQKVEPENSKLSDLDPETRSTVEKMMFDQRQKQMGLPSSDEMQKQDILKKFMAEHPEMDFSRAKIN</sequence>
<reference evidence="5 6" key="1">
    <citation type="journal article" date="2023" name="bioRxiv">
        <title>Genome report: Whole genome sequence and annotation of Penstemon davidsonii.</title>
        <authorList>
            <person name="Ostevik K.L."/>
            <person name="Alabady M."/>
            <person name="Zhang M."/>
            <person name="Rausher M.D."/>
        </authorList>
    </citation>
    <scope>NUCLEOTIDE SEQUENCE [LARGE SCALE GENOMIC DNA]</scope>
    <source>
        <strain evidence="5">DNT005</strain>
        <tissue evidence="5">Whole leaf</tissue>
    </source>
</reference>
<evidence type="ECO:0000256" key="3">
    <source>
        <dbReference type="SAM" id="MobiDB-lite"/>
    </source>
</evidence>
<dbReference type="PANTHER" id="PTHR12356:SF3">
    <property type="entry name" value="NUCLEAR MIGRATION PROTEIN NUDC"/>
    <property type="match status" value="1"/>
</dbReference>
<feature type="compositionally biased region" description="Acidic residues" evidence="3">
    <location>
        <begin position="1"/>
        <end position="10"/>
    </location>
</feature>
<evidence type="ECO:0000313" key="6">
    <source>
        <dbReference type="Proteomes" id="UP001291926"/>
    </source>
</evidence>
<dbReference type="PROSITE" id="PS51203">
    <property type="entry name" value="CS"/>
    <property type="match status" value="1"/>
</dbReference>
<feature type="domain" description="CS" evidence="4">
    <location>
        <begin position="150"/>
        <end position="239"/>
    </location>
</feature>
<dbReference type="Pfam" id="PF04969">
    <property type="entry name" value="CS"/>
    <property type="match status" value="1"/>
</dbReference>
<feature type="region of interest" description="Disordered" evidence="3">
    <location>
        <begin position="1"/>
        <end position="24"/>
    </location>
</feature>
<dbReference type="InterPro" id="IPR007052">
    <property type="entry name" value="CS_dom"/>
</dbReference>
<organism evidence="5 6">
    <name type="scientific">Penstemon davidsonii</name>
    <dbReference type="NCBI Taxonomy" id="160366"/>
    <lineage>
        <taxon>Eukaryota</taxon>
        <taxon>Viridiplantae</taxon>
        <taxon>Streptophyta</taxon>
        <taxon>Embryophyta</taxon>
        <taxon>Tracheophyta</taxon>
        <taxon>Spermatophyta</taxon>
        <taxon>Magnoliopsida</taxon>
        <taxon>eudicotyledons</taxon>
        <taxon>Gunneridae</taxon>
        <taxon>Pentapetalae</taxon>
        <taxon>asterids</taxon>
        <taxon>lamiids</taxon>
        <taxon>Lamiales</taxon>
        <taxon>Plantaginaceae</taxon>
        <taxon>Cheloneae</taxon>
        <taxon>Penstemon</taxon>
    </lineage>
</organism>
<name>A0ABR0D8U1_9LAMI</name>
<dbReference type="EMBL" id="JAYDYQ010002533">
    <property type="protein sequence ID" value="KAK4485346.1"/>
    <property type="molecule type" value="Genomic_DNA"/>
</dbReference>
<accession>A0ABR0D8U1</accession>
<keyword evidence="2" id="KW-0963">Cytoplasm</keyword>
<gene>
    <name evidence="5" type="ORF">RD792_007983</name>
</gene>
<dbReference type="SUPFAM" id="SSF49764">
    <property type="entry name" value="HSP20-like chaperones"/>
    <property type="match status" value="1"/>
</dbReference>
<evidence type="ECO:0000313" key="5">
    <source>
        <dbReference type="EMBL" id="KAK4485346.1"/>
    </source>
</evidence>
<dbReference type="Gene3D" id="2.60.40.790">
    <property type="match status" value="1"/>
</dbReference>
<feature type="compositionally biased region" description="Basic and acidic residues" evidence="3">
    <location>
        <begin position="106"/>
        <end position="140"/>
    </location>
</feature>
<dbReference type="CDD" id="cd06467">
    <property type="entry name" value="p23_NUDC_like"/>
    <property type="match status" value="1"/>
</dbReference>
<evidence type="ECO:0000256" key="1">
    <source>
        <dbReference type="ARBA" id="ARBA00004496"/>
    </source>
</evidence>
<protein>
    <recommendedName>
        <fullName evidence="4">CS domain-containing protein</fullName>
    </recommendedName>
</protein>
<comment type="caution">
    <text evidence="5">The sequence shown here is derived from an EMBL/GenBank/DDBJ whole genome shotgun (WGS) entry which is preliminary data.</text>
</comment>
<evidence type="ECO:0000259" key="4">
    <source>
        <dbReference type="PROSITE" id="PS51203"/>
    </source>
</evidence>
<keyword evidence="6" id="KW-1185">Reference proteome</keyword>
<dbReference type="PANTHER" id="PTHR12356">
    <property type="entry name" value="NUCLEAR MOVEMENT PROTEIN NUDC"/>
    <property type="match status" value="1"/>
</dbReference>
<proteinExistence type="predicted"/>
<dbReference type="Proteomes" id="UP001291926">
    <property type="component" value="Unassembled WGS sequence"/>
</dbReference>
<dbReference type="InterPro" id="IPR008978">
    <property type="entry name" value="HSP20-like_chaperone"/>
</dbReference>
<dbReference type="InterPro" id="IPR037898">
    <property type="entry name" value="NudC_fam"/>
</dbReference>
<comment type="subcellular location">
    <subcellularLocation>
        <location evidence="1">Cytoplasm</location>
    </subcellularLocation>
</comment>
<feature type="region of interest" description="Disordered" evidence="3">
    <location>
        <begin position="106"/>
        <end position="151"/>
    </location>
</feature>
<evidence type="ECO:0000256" key="2">
    <source>
        <dbReference type="ARBA" id="ARBA00022490"/>
    </source>
</evidence>